<dbReference type="PANTHER" id="PTHR34719">
    <property type="entry name" value="NICKEL-RESPONSIVE REGULATOR"/>
    <property type="match status" value="1"/>
</dbReference>
<dbReference type="InterPro" id="IPR050192">
    <property type="entry name" value="CopG/NikR_regulator"/>
</dbReference>
<protein>
    <submittedName>
        <fullName evidence="2">CopG family ribbon-helix-helix protein</fullName>
    </submittedName>
</protein>
<dbReference type="AlphaFoldDB" id="A0A7J3XXL3"/>
<dbReference type="SUPFAM" id="SSF55021">
    <property type="entry name" value="ACT-like"/>
    <property type="match status" value="1"/>
</dbReference>
<dbReference type="InterPro" id="IPR027271">
    <property type="entry name" value="Acetolactate_synth/TF_NikR_C"/>
</dbReference>
<name>A0A7J3XXL3_9CREN</name>
<dbReference type="GO" id="GO:0006355">
    <property type="term" value="P:regulation of DNA-templated transcription"/>
    <property type="evidence" value="ECO:0007669"/>
    <property type="project" value="InterPro"/>
</dbReference>
<dbReference type="EMBL" id="DRYK01000025">
    <property type="protein sequence ID" value="HHP67416.1"/>
    <property type="molecule type" value="Genomic_DNA"/>
</dbReference>
<reference evidence="2" key="1">
    <citation type="journal article" date="2020" name="mSystems">
        <title>Genome- and Community-Level Interaction Insights into Carbon Utilization and Element Cycling Functions of Hydrothermarchaeota in Hydrothermal Sediment.</title>
        <authorList>
            <person name="Zhou Z."/>
            <person name="Liu Y."/>
            <person name="Xu W."/>
            <person name="Pan J."/>
            <person name="Luo Z.H."/>
            <person name="Li M."/>
        </authorList>
    </citation>
    <scope>NUCLEOTIDE SEQUENCE [LARGE SCALE GENOMIC DNA]</scope>
    <source>
        <strain evidence="2">SpSt-110</strain>
    </source>
</reference>
<dbReference type="CDD" id="cd21631">
    <property type="entry name" value="RHH_CopG_NikR-like"/>
    <property type="match status" value="1"/>
</dbReference>
<sequence>MSGNKQIGVRGYKSRGISLVGCTSLALKIGVYLPEELARRLSRIRSESGVSLSKIVQLALSSYLSTEEFARSESVIAVIGVVYDHTIDDADIRLTDVQHSYLNNVISATHIHLDERNCLLAIFVKGRGSDVEKLFNEIIAIRGVKTARLMPLSTQS</sequence>
<proteinExistence type="predicted"/>
<dbReference type="InterPro" id="IPR010985">
    <property type="entry name" value="Ribbon_hlx_hlx"/>
</dbReference>
<dbReference type="PANTHER" id="PTHR34719:SF2">
    <property type="entry name" value="NICKEL-RESPONSIVE REGULATOR"/>
    <property type="match status" value="1"/>
</dbReference>
<dbReference type="InterPro" id="IPR045865">
    <property type="entry name" value="ACT-like_dom_sf"/>
</dbReference>
<gene>
    <name evidence="2" type="ORF">ENM60_01265</name>
</gene>
<dbReference type="Gene3D" id="3.30.70.1150">
    <property type="entry name" value="ACT-like. Chain A, domain 2"/>
    <property type="match status" value="1"/>
</dbReference>
<feature type="domain" description="Transcription factor NikR nickel binding C-terminal" evidence="1">
    <location>
        <begin position="76"/>
        <end position="150"/>
    </location>
</feature>
<comment type="caution">
    <text evidence="2">The sequence shown here is derived from an EMBL/GenBank/DDBJ whole genome shotgun (WGS) entry which is preliminary data.</text>
</comment>
<evidence type="ECO:0000259" key="1">
    <source>
        <dbReference type="Pfam" id="PF08753"/>
    </source>
</evidence>
<accession>A0A7J3XXL3</accession>
<evidence type="ECO:0000313" key="2">
    <source>
        <dbReference type="EMBL" id="HHP67416.1"/>
    </source>
</evidence>
<dbReference type="Pfam" id="PF08753">
    <property type="entry name" value="NikR_C"/>
    <property type="match status" value="1"/>
</dbReference>
<dbReference type="GO" id="GO:0003677">
    <property type="term" value="F:DNA binding"/>
    <property type="evidence" value="ECO:0007669"/>
    <property type="project" value="TreeGrafter"/>
</dbReference>
<dbReference type="InterPro" id="IPR014864">
    <property type="entry name" value="TF_NikR_Ni-bd_C"/>
</dbReference>
<organism evidence="2">
    <name type="scientific">Thermogladius calderae</name>
    <dbReference type="NCBI Taxonomy" id="1200300"/>
    <lineage>
        <taxon>Archaea</taxon>
        <taxon>Thermoproteota</taxon>
        <taxon>Thermoprotei</taxon>
        <taxon>Desulfurococcales</taxon>
        <taxon>Desulfurococcaceae</taxon>
        <taxon>Thermogladius</taxon>
    </lineage>
</organism>
<dbReference type="SUPFAM" id="SSF47598">
    <property type="entry name" value="Ribbon-helix-helix"/>
    <property type="match status" value="1"/>
</dbReference>